<dbReference type="OrthoDB" id="6387977at2"/>
<reference evidence="1 2" key="1">
    <citation type="submission" date="2018-11" db="EMBL/GenBank/DDBJ databases">
        <authorList>
            <person name="Ye M.-Q."/>
            <person name="Du Z.-J."/>
        </authorList>
    </citation>
    <scope>NUCLEOTIDE SEQUENCE [LARGE SCALE GENOMIC DNA]</scope>
    <source>
        <strain evidence="1 2">U0105</strain>
    </source>
</reference>
<gene>
    <name evidence="1" type="ORF">DRW07_04765</name>
</gene>
<organism evidence="1 2">
    <name type="scientific">Alteromonas sediminis</name>
    <dbReference type="NCBI Taxonomy" id="2259342"/>
    <lineage>
        <taxon>Bacteria</taxon>
        <taxon>Pseudomonadati</taxon>
        <taxon>Pseudomonadota</taxon>
        <taxon>Gammaproteobacteria</taxon>
        <taxon>Alteromonadales</taxon>
        <taxon>Alteromonadaceae</taxon>
        <taxon>Alteromonas/Salinimonas group</taxon>
        <taxon>Alteromonas</taxon>
    </lineage>
</organism>
<dbReference type="RefSeq" id="WP_124026711.1">
    <property type="nucleotide sequence ID" value="NZ_JBHRSN010000005.1"/>
</dbReference>
<accession>A0A3N5Y4Y6</accession>
<sequence length="94" mass="10510">MKKLICRATFVFAMTVGVVSTPVKAGIGKQSEQLAGRLCENIKSSSKFDLRRMLKKYRLSVRIINNKLVCYGLTPIEFASKHNNKSTLGLLYNA</sequence>
<evidence type="ECO:0000313" key="2">
    <source>
        <dbReference type="Proteomes" id="UP000275281"/>
    </source>
</evidence>
<dbReference type="Pfam" id="PF12514">
    <property type="entry name" value="DUF3718"/>
    <property type="match status" value="1"/>
</dbReference>
<dbReference type="InterPro" id="IPR022193">
    <property type="entry name" value="DUF3718"/>
</dbReference>
<keyword evidence="2" id="KW-1185">Reference proteome</keyword>
<dbReference type="EMBL" id="RPOK01000001">
    <property type="protein sequence ID" value="RPJ68710.1"/>
    <property type="molecule type" value="Genomic_DNA"/>
</dbReference>
<protein>
    <submittedName>
        <fullName evidence="1">DUF3718 domain-containing protein</fullName>
    </submittedName>
</protein>
<dbReference type="Proteomes" id="UP000275281">
    <property type="component" value="Unassembled WGS sequence"/>
</dbReference>
<name>A0A3N5Y4Y6_9ALTE</name>
<dbReference type="AlphaFoldDB" id="A0A3N5Y4Y6"/>
<proteinExistence type="predicted"/>
<comment type="caution">
    <text evidence="1">The sequence shown here is derived from an EMBL/GenBank/DDBJ whole genome shotgun (WGS) entry which is preliminary data.</text>
</comment>
<evidence type="ECO:0000313" key="1">
    <source>
        <dbReference type="EMBL" id="RPJ68710.1"/>
    </source>
</evidence>